<sequence>MEATHMDTFQFITRMSRCF</sequence>
<protein>
    <submittedName>
        <fullName evidence="1">Ras-related protein RABH1b</fullName>
    </submittedName>
</protein>
<organism evidence="1">
    <name type="scientific">Zea mays</name>
    <name type="common">Maize</name>
    <dbReference type="NCBI Taxonomy" id="4577"/>
    <lineage>
        <taxon>Eukaryota</taxon>
        <taxon>Viridiplantae</taxon>
        <taxon>Streptophyta</taxon>
        <taxon>Embryophyta</taxon>
        <taxon>Tracheophyta</taxon>
        <taxon>Spermatophyta</taxon>
        <taxon>Magnoliopsida</taxon>
        <taxon>Liliopsida</taxon>
        <taxon>Poales</taxon>
        <taxon>Poaceae</taxon>
        <taxon>PACMAD clade</taxon>
        <taxon>Panicoideae</taxon>
        <taxon>Andropogonodae</taxon>
        <taxon>Andropogoneae</taxon>
        <taxon>Tripsacinae</taxon>
        <taxon>Zea</taxon>
    </lineage>
</organism>
<proteinExistence type="predicted"/>
<name>A0A1D6J0G6_MAIZE</name>
<evidence type="ECO:0000313" key="1">
    <source>
        <dbReference type="EMBL" id="AQK41593.1"/>
    </source>
</evidence>
<dbReference type="AlphaFoldDB" id="A0A1D6J0G6"/>
<accession>A0A1D6J0G6</accession>
<reference evidence="1" key="1">
    <citation type="submission" date="2015-12" db="EMBL/GenBank/DDBJ databases">
        <title>Update maize B73 reference genome by single molecule sequencing technologies.</title>
        <authorList>
            <consortium name="Maize Genome Sequencing Project"/>
            <person name="Ware D."/>
        </authorList>
    </citation>
    <scope>NUCLEOTIDE SEQUENCE</scope>
    <source>
        <tissue evidence="1">Seedling</tissue>
    </source>
</reference>
<dbReference type="EMBL" id="CM000786">
    <property type="protein sequence ID" value="AQK41593.1"/>
    <property type="molecule type" value="Genomic_DNA"/>
</dbReference>
<gene>
    <name evidence="1" type="ORF">ZEAMMB73_Zm00001d024612</name>
</gene>